<dbReference type="AlphaFoldDB" id="A0A916NBT4"/>
<keyword evidence="8" id="KW-0326">Glycosidase</keyword>
<dbReference type="PANTHER" id="PTHR43003">
    <property type="entry name" value="DNA-3-METHYLADENINE GLYCOSYLASE"/>
    <property type="match status" value="1"/>
</dbReference>
<organism evidence="8 9">
    <name type="scientific">Dyadobacter helix</name>
    <dbReference type="NCBI Taxonomy" id="2822344"/>
    <lineage>
        <taxon>Bacteria</taxon>
        <taxon>Pseudomonadati</taxon>
        <taxon>Bacteroidota</taxon>
        <taxon>Cytophagia</taxon>
        <taxon>Cytophagales</taxon>
        <taxon>Spirosomataceae</taxon>
        <taxon>Dyadobacter</taxon>
    </lineage>
</organism>
<keyword evidence="5 8" id="KW-0378">Hydrolase</keyword>
<evidence type="ECO:0000256" key="4">
    <source>
        <dbReference type="ARBA" id="ARBA00022763"/>
    </source>
</evidence>
<dbReference type="RefSeq" id="WP_215238527.1">
    <property type="nucleotide sequence ID" value="NZ_CAJRAF010000002.1"/>
</dbReference>
<keyword evidence="4" id="KW-0227">DNA damage</keyword>
<evidence type="ECO:0000256" key="2">
    <source>
        <dbReference type="ARBA" id="ARBA00010817"/>
    </source>
</evidence>
<protein>
    <recommendedName>
        <fullName evidence="3">DNA-3-methyladenine glycosylase II</fullName>
        <ecNumber evidence="3">3.2.2.21</ecNumber>
    </recommendedName>
</protein>
<dbReference type="GO" id="GO:0043916">
    <property type="term" value="F:DNA-7-methylguanine glycosylase activity"/>
    <property type="evidence" value="ECO:0007669"/>
    <property type="project" value="TreeGrafter"/>
</dbReference>
<dbReference type="GO" id="GO:0008725">
    <property type="term" value="F:DNA-3-methyladenine glycosylase activity"/>
    <property type="evidence" value="ECO:0007669"/>
    <property type="project" value="TreeGrafter"/>
</dbReference>
<dbReference type="EC" id="3.2.2.21" evidence="3"/>
<dbReference type="Proteomes" id="UP000680038">
    <property type="component" value="Unassembled WGS sequence"/>
</dbReference>
<comment type="caution">
    <text evidence="8">The sequence shown here is derived from an EMBL/GenBank/DDBJ whole genome shotgun (WGS) entry which is preliminary data.</text>
</comment>
<evidence type="ECO:0000256" key="6">
    <source>
        <dbReference type="ARBA" id="ARBA00023204"/>
    </source>
</evidence>
<dbReference type="InterPro" id="IPR003265">
    <property type="entry name" value="HhH-GPD_domain"/>
</dbReference>
<dbReference type="InterPro" id="IPR037046">
    <property type="entry name" value="AlkA_N_sf"/>
</dbReference>
<dbReference type="CDD" id="cd00056">
    <property type="entry name" value="ENDO3c"/>
    <property type="match status" value="1"/>
</dbReference>
<dbReference type="Pfam" id="PF00730">
    <property type="entry name" value="HhH-GPD"/>
    <property type="match status" value="1"/>
</dbReference>
<name>A0A916NBT4_9BACT</name>
<dbReference type="SUPFAM" id="SSF48150">
    <property type="entry name" value="DNA-glycosylase"/>
    <property type="match status" value="1"/>
</dbReference>
<dbReference type="GO" id="GO:0032993">
    <property type="term" value="C:protein-DNA complex"/>
    <property type="evidence" value="ECO:0007669"/>
    <property type="project" value="TreeGrafter"/>
</dbReference>
<evidence type="ECO:0000256" key="3">
    <source>
        <dbReference type="ARBA" id="ARBA00012000"/>
    </source>
</evidence>
<dbReference type="Gene3D" id="1.10.340.30">
    <property type="entry name" value="Hypothetical protein, domain 2"/>
    <property type="match status" value="1"/>
</dbReference>
<dbReference type="GO" id="GO:0006285">
    <property type="term" value="P:base-excision repair, AP site formation"/>
    <property type="evidence" value="ECO:0007669"/>
    <property type="project" value="TreeGrafter"/>
</dbReference>
<comment type="catalytic activity">
    <reaction evidence="1">
        <text>Hydrolysis of alkylated DNA, releasing 3-methyladenine, 3-methylguanine, 7-methylguanine and 7-methyladenine.</text>
        <dbReference type="EC" id="3.2.2.21"/>
    </reaction>
</comment>
<evidence type="ECO:0000313" key="8">
    <source>
        <dbReference type="EMBL" id="CAG4997700.1"/>
    </source>
</evidence>
<dbReference type="InterPro" id="IPR011257">
    <property type="entry name" value="DNA_glycosylase"/>
</dbReference>
<dbReference type="SMART" id="SM00478">
    <property type="entry name" value="ENDO3c"/>
    <property type="match status" value="1"/>
</dbReference>
<keyword evidence="6" id="KW-0234">DNA repair</keyword>
<reference evidence="8" key="1">
    <citation type="submission" date="2021-04" db="EMBL/GenBank/DDBJ databases">
        <authorList>
            <person name="Rodrigo-Torres L."/>
            <person name="Arahal R. D."/>
            <person name="Lucena T."/>
        </authorList>
    </citation>
    <scope>NUCLEOTIDE SEQUENCE</scope>
    <source>
        <strain evidence="8">CECT 9275</strain>
    </source>
</reference>
<feature type="domain" description="HhH-GPD" evidence="7">
    <location>
        <begin position="133"/>
        <end position="298"/>
    </location>
</feature>
<dbReference type="InterPro" id="IPR012904">
    <property type="entry name" value="OGG_N"/>
</dbReference>
<dbReference type="EMBL" id="CAJRAF010000002">
    <property type="protein sequence ID" value="CAG4997700.1"/>
    <property type="molecule type" value="Genomic_DNA"/>
</dbReference>
<accession>A0A916NBT4</accession>
<dbReference type="GO" id="GO:0008534">
    <property type="term" value="F:oxidized purine nucleobase lesion DNA N-glycosylase activity"/>
    <property type="evidence" value="ECO:0007669"/>
    <property type="project" value="InterPro"/>
</dbReference>
<comment type="similarity">
    <text evidence="2">Belongs to the alkylbase DNA glycosidase AlkA family.</text>
</comment>
<dbReference type="PANTHER" id="PTHR43003:SF12">
    <property type="entry name" value="DNA-3-METHYLADENINE GLYCOSYLASE"/>
    <property type="match status" value="1"/>
</dbReference>
<dbReference type="InterPro" id="IPR051912">
    <property type="entry name" value="Alkylbase_DNA_Glycosylase/TA"/>
</dbReference>
<dbReference type="Gene3D" id="3.30.310.20">
    <property type="entry name" value="DNA-3-methyladenine glycosylase AlkA, N-terminal domain"/>
    <property type="match status" value="1"/>
</dbReference>
<evidence type="ECO:0000259" key="7">
    <source>
        <dbReference type="SMART" id="SM00478"/>
    </source>
</evidence>
<dbReference type="GO" id="GO:0006307">
    <property type="term" value="P:DNA alkylation repair"/>
    <property type="evidence" value="ECO:0007669"/>
    <property type="project" value="TreeGrafter"/>
</dbReference>
<dbReference type="Pfam" id="PF07934">
    <property type="entry name" value="OGG_N"/>
    <property type="match status" value="1"/>
</dbReference>
<sequence>MQENHLMLIPRPALFSFQECIWFLNRNYDDCLHTIRDATVTKAVAFGSNDLLFKVREEGAFLRIEVLSGAPDTALKNQLVDYVTFWFDLERDITPFYQLLETDPKLAYMATDYKGLRLMGIEDLFEVLCWSIIGQQINLTFAYKLKRRLVERYGRKIEYAGEVHFIFPDPEVLAGADLAELRVMQFSLKKAEYIIGMANVFKTGMLSREMIVNEPDFEARQKKLTSFKGIGVWTANYALMKSLRDSAGIPHGDVGLLKALQHHNFIADRKESTKINVLLSRFKGWESYLVFYLWRSLAPK</sequence>
<keyword evidence="9" id="KW-1185">Reference proteome</keyword>
<evidence type="ECO:0000313" key="9">
    <source>
        <dbReference type="Proteomes" id="UP000680038"/>
    </source>
</evidence>
<dbReference type="FunFam" id="1.10.340.30:FF:000004">
    <property type="entry name" value="DNA-3-methyladenine glycosylase II"/>
    <property type="match status" value="1"/>
</dbReference>
<dbReference type="GO" id="GO:0006289">
    <property type="term" value="P:nucleotide-excision repair"/>
    <property type="evidence" value="ECO:0007669"/>
    <property type="project" value="InterPro"/>
</dbReference>
<dbReference type="GO" id="GO:0032131">
    <property type="term" value="F:alkylated DNA binding"/>
    <property type="evidence" value="ECO:0007669"/>
    <property type="project" value="TreeGrafter"/>
</dbReference>
<evidence type="ECO:0000256" key="5">
    <source>
        <dbReference type="ARBA" id="ARBA00022801"/>
    </source>
</evidence>
<gene>
    <name evidence="8" type="primary">alkA</name>
    <name evidence="8" type="ORF">DYBT9275_01833</name>
</gene>
<evidence type="ECO:0000256" key="1">
    <source>
        <dbReference type="ARBA" id="ARBA00000086"/>
    </source>
</evidence>
<dbReference type="GO" id="GO:0005737">
    <property type="term" value="C:cytoplasm"/>
    <property type="evidence" value="ECO:0007669"/>
    <property type="project" value="TreeGrafter"/>
</dbReference>
<proteinExistence type="inferred from homology"/>